<name>A0AAN6SLJ5_9PEZI</name>
<sequence>MSSSPHRPVSAGSDKSRKSAGSDNSHKTANSTGSGNSALSSVTVKSFHSALSDDSYIGDLAQRNIDNALKEMLTEVKLLDGSNTLVMARKLLSHDVKKLDPADIQKRKWSEQMVKDHSAYKDKVKALEVARKVALASTKAAKKASRGNNVNFVKLEQLRHKALDDDEVWLNAAIGASSARMGFMNKYPDAFNTESAKKHVKAAQDNIDSVKNALRETGEQRKKITELKPLEAVKTAQAATAARTAVTAATGAASNAGASQPANKKK</sequence>
<feature type="compositionally biased region" description="Polar residues" evidence="1">
    <location>
        <begin position="19"/>
        <end position="39"/>
    </location>
</feature>
<evidence type="ECO:0000313" key="2">
    <source>
        <dbReference type="EMBL" id="KAK4032831.1"/>
    </source>
</evidence>
<feature type="region of interest" description="Disordered" evidence="1">
    <location>
        <begin position="243"/>
        <end position="266"/>
    </location>
</feature>
<dbReference type="Proteomes" id="UP001303115">
    <property type="component" value="Unassembled WGS sequence"/>
</dbReference>
<proteinExistence type="predicted"/>
<accession>A0AAN6SLJ5</accession>
<evidence type="ECO:0000313" key="3">
    <source>
        <dbReference type="Proteomes" id="UP001303115"/>
    </source>
</evidence>
<keyword evidence="3" id="KW-1185">Reference proteome</keyword>
<comment type="caution">
    <text evidence="2">The sequence shown here is derived from an EMBL/GenBank/DDBJ whole genome shotgun (WGS) entry which is preliminary data.</text>
</comment>
<dbReference type="EMBL" id="MU854572">
    <property type="protein sequence ID" value="KAK4032831.1"/>
    <property type="molecule type" value="Genomic_DNA"/>
</dbReference>
<gene>
    <name evidence="2" type="ORF">C8A01DRAFT_40716</name>
</gene>
<reference evidence="3" key="1">
    <citation type="journal article" date="2023" name="Mol. Phylogenet. Evol.">
        <title>Genome-scale phylogeny and comparative genomics of the fungal order Sordariales.</title>
        <authorList>
            <person name="Hensen N."/>
            <person name="Bonometti L."/>
            <person name="Westerberg I."/>
            <person name="Brannstrom I.O."/>
            <person name="Guillou S."/>
            <person name="Cros-Aarteil S."/>
            <person name="Calhoun S."/>
            <person name="Haridas S."/>
            <person name="Kuo A."/>
            <person name="Mondo S."/>
            <person name="Pangilinan J."/>
            <person name="Riley R."/>
            <person name="LaButti K."/>
            <person name="Andreopoulos B."/>
            <person name="Lipzen A."/>
            <person name="Chen C."/>
            <person name="Yan M."/>
            <person name="Daum C."/>
            <person name="Ng V."/>
            <person name="Clum A."/>
            <person name="Steindorff A."/>
            <person name="Ohm R.A."/>
            <person name="Martin F."/>
            <person name="Silar P."/>
            <person name="Natvig D.O."/>
            <person name="Lalanne C."/>
            <person name="Gautier V."/>
            <person name="Ament-Velasquez S.L."/>
            <person name="Kruys A."/>
            <person name="Hutchinson M.I."/>
            <person name="Powell A.J."/>
            <person name="Barry K."/>
            <person name="Miller A.N."/>
            <person name="Grigoriev I.V."/>
            <person name="Debuchy R."/>
            <person name="Gladieux P."/>
            <person name="Hiltunen Thoren M."/>
            <person name="Johannesson H."/>
        </authorList>
    </citation>
    <scope>NUCLEOTIDE SEQUENCE [LARGE SCALE GENOMIC DNA]</scope>
    <source>
        <strain evidence="3">CBS 284.82</strain>
    </source>
</reference>
<feature type="compositionally biased region" description="Low complexity" evidence="1">
    <location>
        <begin position="243"/>
        <end position="260"/>
    </location>
</feature>
<feature type="region of interest" description="Disordered" evidence="1">
    <location>
        <begin position="1"/>
        <end position="39"/>
    </location>
</feature>
<protein>
    <submittedName>
        <fullName evidence="2">Uncharacterized protein</fullName>
    </submittedName>
</protein>
<dbReference type="AlphaFoldDB" id="A0AAN6SLJ5"/>
<evidence type="ECO:0000256" key="1">
    <source>
        <dbReference type="SAM" id="MobiDB-lite"/>
    </source>
</evidence>
<organism evidence="2 3">
    <name type="scientific">Parachaetomium inaequale</name>
    <dbReference type="NCBI Taxonomy" id="2588326"/>
    <lineage>
        <taxon>Eukaryota</taxon>
        <taxon>Fungi</taxon>
        <taxon>Dikarya</taxon>
        <taxon>Ascomycota</taxon>
        <taxon>Pezizomycotina</taxon>
        <taxon>Sordariomycetes</taxon>
        <taxon>Sordariomycetidae</taxon>
        <taxon>Sordariales</taxon>
        <taxon>Chaetomiaceae</taxon>
        <taxon>Parachaetomium</taxon>
    </lineage>
</organism>